<evidence type="ECO:0000313" key="3">
    <source>
        <dbReference type="Proteomes" id="UP000028990"/>
    </source>
</evidence>
<accession>A0A091DIV1</accession>
<proteinExistence type="predicted"/>
<evidence type="ECO:0000313" key="2">
    <source>
        <dbReference type="EMBL" id="KFO30443.1"/>
    </source>
</evidence>
<organism evidence="2 3">
    <name type="scientific">Fukomys damarensis</name>
    <name type="common">Damaraland mole rat</name>
    <name type="synonym">Cryptomys damarensis</name>
    <dbReference type="NCBI Taxonomy" id="885580"/>
    <lineage>
        <taxon>Eukaryota</taxon>
        <taxon>Metazoa</taxon>
        <taxon>Chordata</taxon>
        <taxon>Craniata</taxon>
        <taxon>Vertebrata</taxon>
        <taxon>Euteleostomi</taxon>
        <taxon>Mammalia</taxon>
        <taxon>Eutheria</taxon>
        <taxon>Euarchontoglires</taxon>
        <taxon>Glires</taxon>
        <taxon>Rodentia</taxon>
        <taxon>Hystricomorpha</taxon>
        <taxon>Bathyergidae</taxon>
        <taxon>Fukomys</taxon>
    </lineage>
</organism>
<evidence type="ECO:0000256" key="1">
    <source>
        <dbReference type="SAM" id="MobiDB-lite"/>
    </source>
</evidence>
<sequence length="125" mass="13999">MRPATWPPRHGMGQQCFRGQAAFTETPLPFHPRNCFRAPKAVDQLHELLNTRHRLDASPEVTQKLTVEWLEKLLKNPVIGAIGLLAAVLMEVTTDAKFSSKGENNEAGLEALPRSLPRTTSYPRE</sequence>
<dbReference type="EMBL" id="KN122430">
    <property type="protein sequence ID" value="KFO30443.1"/>
    <property type="molecule type" value="Genomic_DNA"/>
</dbReference>
<dbReference type="Proteomes" id="UP000028990">
    <property type="component" value="Unassembled WGS sequence"/>
</dbReference>
<name>A0A091DIV1_FUKDA</name>
<reference evidence="2 3" key="1">
    <citation type="submission" date="2013-11" db="EMBL/GenBank/DDBJ databases">
        <title>The Damaraland mole rat (Fukomys damarensis) genome and evolution of African mole rats.</title>
        <authorList>
            <person name="Gladyshev V.N."/>
            <person name="Fang X."/>
        </authorList>
    </citation>
    <scope>NUCLEOTIDE SEQUENCE [LARGE SCALE GENOMIC DNA]</scope>
    <source>
        <tissue evidence="2">Liver</tissue>
    </source>
</reference>
<protein>
    <submittedName>
        <fullName evidence="2">Uncharacterized protein</fullName>
    </submittedName>
</protein>
<dbReference type="AlphaFoldDB" id="A0A091DIV1"/>
<keyword evidence="3" id="KW-1185">Reference proteome</keyword>
<gene>
    <name evidence="2" type="ORF">H920_08139</name>
</gene>
<feature type="region of interest" description="Disordered" evidence="1">
    <location>
        <begin position="97"/>
        <end position="125"/>
    </location>
</feature>